<dbReference type="GeneID" id="63780801"/>
<dbReference type="EMBL" id="MCFJ01000025">
    <property type="protein sequence ID" value="ORY55898.1"/>
    <property type="molecule type" value="Genomic_DNA"/>
</dbReference>
<gene>
    <name evidence="5" type="ORF">BCR38DRAFT_490905</name>
</gene>
<dbReference type="Proteomes" id="UP000193689">
    <property type="component" value="Unassembled WGS sequence"/>
</dbReference>
<keyword evidence="6" id="KW-1185">Reference proteome</keyword>
<dbReference type="GO" id="GO:0016874">
    <property type="term" value="F:ligase activity"/>
    <property type="evidence" value="ECO:0007669"/>
    <property type="project" value="UniProtKB-KW"/>
</dbReference>
<dbReference type="Gene3D" id="1.10.1200.10">
    <property type="entry name" value="ACP-like"/>
    <property type="match status" value="1"/>
</dbReference>
<keyword evidence="2" id="KW-0597">Phosphoprotein</keyword>
<dbReference type="AlphaFoldDB" id="A0A1Y2D9H8"/>
<dbReference type="GO" id="GO:0044550">
    <property type="term" value="P:secondary metabolite biosynthetic process"/>
    <property type="evidence" value="ECO:0007669"/>
    <property type="project" value="TreeGrafter"/>
</dbReference>
<evidence type="ECO:0000256" key="1">
    <source>
        <dbReference type="ARBA" id="ARBA00022450"/>
    </source>
</evidence>
<dbReference type="SMART" id="SM00823">
    <property type="entry name" value="PKS_PP"/>
    <property type="match status" value="1"/>
</dbReference>
<dbReference type="OrthoDB" id="416786at2759"/>
<reference evidence="5 6" key="1">
    <citation type="submission" date="2016-07" db="EMBL/GenBank/DDBJ databases">
        <title>Pervasive Adenine N6-methylation of Active Genes in Fungi.</title>
        <authorList>
            <consortium name="DOE Joint Genome Institute"/>
            <person name="Mondo S.J."/>
            <person name="Dannebaum R.O."/>
            <person name="Kuo R.C."/>
            <person name="Labutti K."/>
            <person name="Haridas S."/>
            <person name="Kuo A."/>
            <person name="Salamov A."/>
            <person name="Ahrendt S.R."/>
            <person name="Lipzen A."/>
            <person name="Sullivan W."/>
            <person name="Andreopoulos W.B."/>
            <person name="Clum A."/>
            <person name="Lindquist E."/>
            <person name="Daum C."/>
            <person name="Ramamoorthy G.K."/>
            <person name="Gryganskyi A."/>
            <person name="Culley D."/>
            <person name="Magnuson J.K."/>
            <person name="James T.Y."/>
            <person name="O'Malley M.A."/>
            <person name="Stajich J.E."/>
            <person name="Spatafora J.W."/>
            <person name="Visel A."/>
            <person name="Grigoriev I.V."/>
        </authorList>
    </citation>
    <scope>NUCLEOTIDE SEQUENCE [LARGE SCALE GENOMIC DNA]</scope>
    <source>
        <strain evidence="5 6">CBS 129021</strain>
    </source>
</reference>
<dbReference type="InterPro" id="IPR009081">
    <property type="entry name" value="PP-bd_ACP"/>
</dbReference>
<evidence type="ECO:0000313" key="6">
    <source>
        <dbReference type="Proteomes" id="UP000193689"/>
    </source>
</evidence>
<organism evidence="5 6">
    <name type="scientific">Pseudomassariella vexata</name>
    <dbReference type="NCBI Taxonomy" id="1141098"/>
    <lineage>
        <taxon>Eukaryota</taxon>
        <taxon>Fungi</taxon>
        <taxon>Dikarya</taxon>
        <taxon>Ascomycota</taxon>
        <taxon>Pezizomycotina</taxon>
        <taxon>Sordariomycetes</taxon>
        <taxon>Xylariomycetidae</taxon>
        <taxon>Amphisphaeriales</taxon>
        <taxon>Pseudomassariaceae</taxon>
        <taxon>Pseudomassariella</taxon>
    </lineage>
</organism>
<keyword evidence="1" id="KW-0596">Phosphopantetheine</keyword>
<accession>A0A1Y2D9H8</accession>
<name>A0A1Y2D9H8_9PEZI</name>
<feature type="domain" description="Carrier" evidence="4">
    <location>
        <begin position="27"/>
        <end position="103"/>
    </location>
</feature>
<dbReference type="InterPro" id="IPR036736">
    <property type="entry name" value="ACP-like_sf"/>
</dbReference>
<evidence type="ECO:0000256" key="2">
    <source>
        <dbReference type="ARBA" id="ARBA00022553"/>
    </source>
</evidence>
<comment type="caution">
    <text evidence="5">The sequence shown here is derived from an EMBL/GenBank/DDBJ whole genome shotgun (WGS) entry which is preliminary data.</text>
</comment>
<keyword evidence="3" id="KW-0436">Ligase</keyword>
<dbReference type="SUPFAM" id="SSF47336">
    <property type="entry name" value="ACP-like"/>
    <property type="match status" value="1"/>
</dbReference>
<dbReference type="GO" id="GO:0031177">
    <property type="term" value="F:phosphopantetheine binding"/>
    <property type="evidence" value="ECO:0007669"/>
    <property type="project" value="InterPro"/>
</dbReference>
<dbReference type="PANTHER" id="PTHR45527:SF1">
    <property type="entry name" value="FATTY ACID SYNTHASE"/>
    <property type="match status" value="1"/>
</dbReference>
<sequence length="135" mass="15097">MSTGKLDRKAVSTLPIPEADANVNDDVVWTSTEERLKAVWEQVLESPACITPATDFFHAGGTSLPLLSLRDKIRTQFGVELRLLDLFEASVLSSMARRIEGQIDTLDVIDWDEETRLPPSLVEMDSNMLQRISHS</sequence>
<proteinExistence type="predicted"/>
<dbReference type="STRING" id="1141098.A0A1Y2D9H8"/>
<evidence type="ECO:0000259" key="4">
    <source>
        <dbReference type="PROSITE" id="PS50075"/>
    </source>
</evidence>
<dbReference type="RefSeq" id="XP_040709850.1">
    <property type="nucleotide sequence ID" value="XM_040864589.1"/>
</dbReference>
<evidence type="ECO:0000256" key="3">
    <source>
        <dbReference type="ARBA" id="ARBA00022598"/>
    </source>
</evidence>
<dbReference type="GO" id="GO:0043041">
    <property type="term" value="P:amino acid activation for nonribosomal peptide biosynthetic process"/>
    <property type="evidence" value="ECO:0007669"/>
    <property type="project" value="TreeGrafter"/>
</dbReference>
<dbReference type="GO" id="GO:0005829">
    <property type="term" value="C:cytosol"/>
    <property type="evidence" value="ECO:0007669"/>
    <property type="project" value="TreeGrafter"/>
</dbReference>
<protein>
    <recommendedName>
        <fullName evidence="4">Carrier domain-containing protein</fullName>
    </recommendedName>
</protein>
<dbReference type="InParanoid" id="A0A1Y2D9H8"/>
<evidence type="ECO:0000313" key="5">
    <source>
        <dbReference type="EMBL" id="ORY55898.1"/>
    </source>
</evidence>
<dbReference type="InterPro" id="IPR020806">
    <property type="entry name" value="PKS_PP-bd"/>
</dbReference>
<dbReference type="PANTHER" id="PTHR45527">
    <property type="entry name" value="NONRIBOSOMAL PEPTIDE SYNTHETASE"/>
    <property type="match status" value="1"/>
</dbReference>
<dbReference type="Pfam" id="PF00550">
    <property type="entry name" value="PP-binding"/>
    <property type="match status" value="1"/>
</dbReference>
<dbReference type="PROSITE" id="PS50075">
    <property type="entry name" value="CARRIER"/>
    <property type="match status" value="1"/>
</dbReference>